<dbReference type="Proteomes" id="UP000307440">
    <property type="component" value="Unassembled WGS sequence"/>
</dbReference>
<evidence type="ECO:0000313" key="3">
    <source>
        <dbReference type="Proteomes" id="UP000307440"/>
    </source>
</evidence>
<dbReference type="EMBL" id="ML210225">
    <property type="protein sequence ID" value="TFK23096.1"/>
    <property type="molecule type" value="Genomic_DNA"/>
</dbReference>
<feature type="compositionally biased region" description="Polar residues" evidence="1">
    <location>
        <begin position="10"/>
        <end position="42"/>
    </location>
</feature>
<gene>
    <name evidence="2" type="ORF">FA15DRAFT_670825</name>
</gene>
<dbReference type="OrthoDB" id="10548882at2759"/>
<evidence type="ECO:0000313" key="2">
    <source>
        <dbReference type="EMBL" id="TFK23096.1"/>
    </source>
</evidence>
<dbReference type="AlphaFoldDB" id="A0A5C3KRN3"/>
<feature type="region of interest" description="Disordered" evidence="1">
    <location>
        <begin position="1"/>
        <end position="96"/>
    </location>
</feature>
<organism evidence="2 3">
    <name type="scientific">Coprinopsis marcescibilis</name>
    <name type="common">Agaric fungus</name>
    <name type="synonym">Psathyrella marcescibilis</name>
    <dbReference type="NCBI Taxonomy" id="230819"/>
    <lineage>
        <taxon>Eukaryota</taxon>
        <taxon>Fungi</taxon>
        <taxon>Dikarya</taxon>
        <taxon>Basidiomycota</taxon>
        <taxon>Agaricomycotina</taxon>
        <taxon>Agaricomycetes</taxon>
        <taxon>Agaricomycetidae</taxon>
        <taxon>Agaricales</taxon>
        <taxon>Agaricineae</taxon>
        <taxon>Psathyrellaceae</taxon>
        <taxon>Coprinopsis</taxon>
    </lineage>
</organism>
<protein>
    <submittedName>
        <fullName evidence="2">Uncharacterized protein</fullName>
    </submittedName>
</protein>
<sequence>MPVPYHGDTTMESIQQKKQTYSRQLAAYTRQQRNSVTQSATDPTHRAENNNGRRQVSTRTNQQRNSPQKREEQEQSAVNTPRGIAVKDFANQNARK</sequence>
<feature type="compositionally biased region" description="Polar residues" evidence="1">
    <location>
        <begin position="49"/>
        <end position="66"/>
    </location>
</feature>
<name>A0A5C3KRN3_COPMA</name>
<reference evidence="2 3" key="1">
    <citation type="journal article" date="2019" name="Nat. Ecol. Evol.">
        <title>Megaphylogeny resolves global patterns of mushroom evolution.</title>
        <authorList>
            <person name="Varga T."/>
            <person name="Krizsan K."/>
            <person name="Foldi C."/>
            <person name="Dima B."/>
            <person name="Sanchez-Garcia M."/>
            <person name="Sanchez-Ramirez S."/>
            <person name="Szollosi G.J."/>
            <person name="Szarkandi J.G."/>
            <person name="Papp V."/>
            <person name="Albert L."/>
            <person name="Andreopoulos W."/>
            <person name="Angelini C."/>
            <person name="Antonin V."/>
            <person name="Barry K.W."/>
            <person name="Bougher N.L."/>
            <person name="Buchanan P."/>
            <person name="Buyck B."/>
            <person name="Bense V."/>
            <person name="Catcheside P."/>
            <person name="Chovatia M."/>
            <person name="Cooper J."/>
            <person name="Damon W."/>
            <person name="Desjardin D."/>
            <person name="Finy P."/>
            <person name="Geml J."/>
            <person name="Haridas S."/>
            <person name="Hughes K."/>
            <person name="Justo A."/>
            <person name="Karasinski D."/>
            <person name="Kautmanova I."/>
            <person name="Kiss B."/>
            <person name="Kocsube S."/>
            <person name="Kotiranta H."/>
            <person name="LaButti K.M."/>
            <person name="Lechner B.E."/>
            <person name="Liimatainen K."/>
            <person name="Lipzen A."/>
            <person name="Lukacs Z."/>
            <person name="Mihaltcheva S."/>
            <person name="Morgado L.N."/>
            <person name="Niskanen T."/>
            <person name="Noordeloos M.E."/>
            <person name="Ohm R.A."/>
            <person name="Ortiz-Santana B."/>
            <person name="Ovrebo C."/>
            <person name="Racz N."/>
            <person name="Riley R."/>
            <person name="Savchenko A."/>
            <person name="Shiryaev A."/>
            <person name="Soop K."/>
            <person name="Spirin V."/>
            <person name="Szebenyi C."/>
            <person name="Tomsovsky M."/>
            <person name="Tulloss R.E."/>
            <person name="Uehling J."/>
            <person name="Grigoriev I.V."/>
            <person name="Vagvolgyi C."/>
            <person name="Papp T."/>
            <person name="Martin F.M."/>
            <person name="Miettinen O."/>
            <person name="Hibbett D.S."/>
            <person name="Nagy L.G."/>
        </authorList>
    </citation>
    <scope>NUCLEOTIDE SEQUENCE [LARGE SCALE GENOMIC DNA]</scope>
    <source>
        <strain evidence="2 3">CBS 121175</strain>
    </source>
</reference>
<accession>A0A5C3KRN3</accession>
<proteinExistence type="predicted"/>
<evidence type="ECO:0000256" key="1">
    <source>
        <dbReference type="SAM" id="MobiDB-lite"/>
    </source>
</evidence>
<keyword evidence="3" id="KW-1185">Reference proteome</keyword>